<reference evidence="1 2" key="1">
    <citation type="submission" date="2013-11" db="EMBL/GenBank/DDBJ databases">
        <title>Genome sequencing of Stegodyphus mimosarum.</title>
        <authorList>
            <person name="Bechsgaard J."/>
        </authorList>
    </citation>
    <scope>NUCLEOTIDE SEQUENCE [LARGE SCALE GENOMIC DNA]</scope>
</reference>
<dbReference type="AlphaFoldDB" id="A0A087UPH8"/>
<sequence length="62" mass="7364">MTINELMNILHLLLLKVFENSNKLGCFNHLLKFHSRCSMLIYIPVEQTEKKKKKKKKNFCPS</sequence>
<evidence type="ECO:0000313" key="2">
    <source>
        <dbReference type="Proteomes" id="UP000054359"/>
    </source>
</evidence>
<feature type="non-terminal residue" evidence="1">
    <location>
        <position position="62"/>
    </location>
</feature>
<accession>A0A087UPH8</accession>
<proteinExistence type="predicted"/>
<keyword evidence="2" id="KW-1185">Reference proteome</keyword>
<organism evidence="1 2">
    <name type="scientific">Stegodyphus mimosarum</name>
    <name type="common">African social velvet spider</name>
    <dbReference type="NCBI Taxonomy" id="407821"/>
    <lineage>
        <taxon>Eukaryota</taxon>
        <taxon>Metazoa</taxon>
        <taxon>Ecdysozoa</taxon>
        <taxon>Arthropoda</taxon>
        <taxon>Chelicerata</taxon>
        <taxon>Arachnida</taxon>
        <taxon>Araneae</taxon>
        <taxon>Araneomorphae</taxon>
        <taxon>Entelegynae</taxon>
        <taxon>Eresoidea</taxon>
        <taxon>Eresidae</taxon>
        <taxon>Stegodyphus</taxon>
    </lineage>
</organism>
<dbReference type="EMBL" id="KK120879">
    <property type="protein sequence ID" value="KFM79267.1"/>
    <property type="molecule type" value="Genomic_DNA"/>
</dbReference>
<dbReference type="Proteomes" id="UP000054359">
    <property type="component" value="Unassembled WGS sequence"/>
</dbReference>
<gene>
    <name evidence="1" type="ORF">X975_25246</name>
</gene>
<name>A0A087UPH8_STEMI</name>
<protein>
    <submittedName>
        <fullName evidence="1">Uncharacterized protein</fullName>
    </submittedName>
</protein>
<evidence type="ECO:0000313" key="1">
    <source>
        <dbReference type="EMBL" id="KFM79267.1"/>
    </source>
</evidence>